<name>A0AAW8D8H3_9BURK</name>
<gene>
    <name evidence="2" type="ORF">J2W31_005705</name>
</gene>
<dbReference type="Proteomes" id="UP001242045">
    <property type="component" value="Unassembled WGS sequence"/>
</dbReference>
<dbReference type="AlphaFoldDB" id="A0AAW8D8H3"/>
<dbReference type="Gene3D" id="3.10.450.50">
    <property type="match status" value="1"/>
</dbReference>
<dbReference type="Pfam" id="PF12680">
    <property type="entry name" value="SnoaL_2"/>
    <property type="match status" value="1"/>
</dbReference>
<keyword evidence="2" id="KW-0413">Isomerase</keyword>
<comment type="caution">
    <text evidence="2">The sequence shown here is derived from an EMBL/GenBank/DDBJ whole genome shotgun (WGS) entry which is preliminary data.</text>
</comment>
<evidence type="ECO:0000313" key="2">
    <source>
        <dbReference type="EMBL" id="MDP9896569.1"/>
    </source>
</evidence>
<dbReference type="InterPro" id="IPR037401">
    <property type="entry name" value="SnoaL-like"/>
</dbReference>
<dbReference type="RefSeq" id="WP_013538980.1">
    <property type="nucleotide sequence ID" value="NZ_JAUSRD010000019.1"/>
</dbReference>
<proteinExistence type="predicted"/>
<evidence type="ECO:0000313" key="3">
    <source>
        <dbReference type="Proteomes" id="UP001242045"/>
    </source>
</evidence>
<organism evidence="2 3">
    <name type="scientific">Variovorax boronicumulans</name>
    <dbReference type="NCBI Taxonomy" id="436515"/>
    <lineage>
        <taxon>Bacteria</taxon>
        <taxon>Pseudomonadati</taxon>
        <taxon>Pseudomonadota</taxon>
        <taxon>Betaproteobacteria</taxon>
        <taxon>Burkholderiales</taxon>
        <taxon>Comamonadaceae</taxon>
        <taxon>Variovorax</taxon>
    </lineage>
</organism>
<reference evidence="2" key="1">
    <citation type="submission" date="2023-07" db="EMBL/GenBank/DDBJ databases">
        <title>Sorghum-associated microbial communities from plants grown in Nebraska, USA.</title>
        <authorList>
            <person name="Schachtman D."/>
        </authorList>
    </citation>
    <scope>NUCLEOTIDE SEQUENCE</scope>
    <source>
        <strain evidence="2">DS3754</strain>
    </source>
</reference>
<protein>
    <submittedName>
        <fullName evidence="2">Ketosteroid isomerase-like protein</fullName>
    </submittedName>
</protein>
<dbReference type="InterPro" id="IPR032710">
    <property type="entry name" value="NTF2-like_dom_sf"/>
</dbReference>
<dbReference type="GO" id="GO:0016853">
    <property type="term" value="F:isomerase activity"/>
    <property type="evidence" value="ECO:0007669"/>
    <property type="project" value="UniProtKB-KW"/>
</dbReference>
<dbReference type="EMBL" id="JAUSRD010000019">
    <property type="protein sequence ID" value="MDP9896569.1"/>
    <property type="molecule type" value="Genomic_DNA"/>
</dbReference>
<feature type="domain" description="SnoaL-like" evidence="1">
    <location>
        <begin position="10"/>
        <end position="117"/>
    </location>
</feature>
<dbReference type="SUPFAM" id="SSF54427">
    <property type="entry name" value="NTF2-like"/>
    <property type="match status" value="1"/>
</dbReference>
<accession>A0AAW8D8H3</accession>
<evidence type="ECO:0000259" key="1">
    <source>
        <dbReference type="Pfam" id="PF12680"/>
    </source>
</evidence>
<sequence length="165" mass="18263">MTAATNAQTIERFYSAFAKLDAATMEACYAPDAVFDDEAFSLRGRREVGGMWRMLAGATKAKGADVWRLTFRDVQADDTTGSAHWDAHYRFSATGRLVDNSVDARFTFTPEGLIATHRDTFPFWTWSRQALGTPGLLLGWTPMLRNKVRATAAGNLSKFLSSQPS</sequence>